<dbReference type="HAMAP" id="MF_01477">
    <property type="entry name" value="Iojap_RsfS"/>
    <property type="match status" value="1"/>
</dbReference>
<evidence type="ECO:0000256" key="4">
    <source>
        <dbReference type="ARBA" id="ARBA00053669"/>
    </source>
</evidence>
<dbReference type="SUPFAM" id="SSF81301">
    <property type="entry name" value="Nucleotidyltransferase"/>
    <property type="match status" value="1"/>
</dbReference>
<organism evidence="6 7">
    <name type="scientific">Pyrocoelia pectoralis</name>
    <dbReference type="NCBI Taxonomy" id="417401"/>
    <lineage>
        <taxon>Eukaryota</taxon>
        <taxon>Metazoa</taxon>
        <taxon>Ecdysozoa</taxon>
        <taxon>Arthropoda</taxon>
        <taxon>Hexapoda</taxon>
        <taxon>Insecta</taxon>
        <taxon>Pterygota</taxon>
        <taxon>Neoptera</taxon>
        <taxon>Endopterygota</taxon>
        <taxon>Coleoptera</taxon>
        <taxon>Polyphaga</taxon>
        <taxon>Elateriformia</taxon>
        <taxon>Elateroidea</taxon>
        <taxon>Lampyridae</taxon>
        <taxon>Lampyrinae</taxon>
        <taxon>Pyrocoelia</taxon>
    </lineage>
</organism>
<name>A0AAN7ZK59_9COLE</name>
<dbReference type="EMBL" id="JAVRBK010000003">
    <property type="protein sequence ID" value="KAK5646757.1"/>
    <property type="molecule type" value="Genomic_DNA"/>
</dbReference>
<dbReference type="GO" id="GO:0043023">
    <property type="term" value="F:ribosomal large subunit binding"/>
    <property type="evidence" value="ECO:0007669"/>
    <property type="project" value="TreeGrafter"/>
</dbReference>
<evidence type="ECO:0000256" key="3">
    <source>
        <dbReference type="ARBA" id="ARBA00023128"/>
    </source>
</evidence>
<reference evidence="6 7" key="1">
    <citation type="journal article" date="2024" name="Insects">
        <title>An Improved Chromosome-Level Genome Assembly of the Firefly Pyrocoelia pectoralis.</title>
        <authorList>
            <person name="Fu X."/>
            <person name="Meyer-Rochow V.B."/>
            <person name="Ballantyne L."/>
            <person name="Zhu X."/>
        </authorList>
    </citation>
    <scope>NUCLEOTIDE SEQUENCE [LARGE SCALE GENOMIC DNA]</scope>
    <source>
        <strain evidence="6">XCY_ONT2</strain>
    </source>
</reference>
<evidence type="ECO:0000256" key="2">
    <source>
        <dbReference type="ARBA" id="ARBA00010574"/>
    </source>
</evidence>
<evidence type="ECO:0000256" key="1">
    <source>
        <dbReference type="ARBA" id="ARBA00004173"/>
    </source>
</evidence>
<comment type="caution">
    <text evidence="6">The sequence shown here is derived from an EMBL/GenBank/DDBJ whole genome shotgun (WGS) entry which is preliminary data.</text>
</comment>
<gene>
    <name evidence="6" type="ORF">RI129_005221</name>
</gene>
<dbReference type="InterPro" id="IPR043519">
    <property type="entry name" value="NT_sf"/>
</dbReference>
<dbReference type="AlphaFoldDB" id="A0AAN7ZK59"/>
<keyword evidence="3" id="KW-0496">Mitochondrion</keyword>
<dbReference type="NCBIfam" id="TIGR00090">
    <property type="entry name" value="rsfS_iojap_ybeB"/>
    <property type="match status" value="1"/>
</dbReference>
<comment type="subcellular location">
    <subcellularLocation>
        <location evidence="1">Mitochondrion</location>
    </subcellularLocation>
</comment>
<keyword evidence="7" id="KW-1185">Reference proteome</keyword>
<dbReference type="PANTHER" id="PTHR21043:SF0">
    <property type="entry name" value="MITOCHONDRIAL ASSEMBLY OF RIBOSOMAL LARGE SUBUNIT PROTEIN 1"/>
    <property type="match status" value="1"/>
</dbReference>
<dbReference type="GO" id="GO:0005739">
    <property type="term" value="C:mitochondrion"/>
    <property type="evidence" value="ECO:0007669"/>
    <property type="project" value="UniProtKB-SubCell"/>
</dbReference>
<evidence type="ECO:0000313" key="6">
    <source>
        <dbReference type="EMBL" id="KAK5646757.1"/>
    </source>
</evidence>
<dbReference type="Gene3D" id="3.30.460.10">
    <property type="entry name" value="Beta Polymerase, domain 2"/>
    <property type="match status" value="1"/>
</dbReference>
<dbReference type="GO" id="GO:0017148">
    <property type="term" value="P:negative regulation of translation"/>
    <property type="evidence" value="ECO:0007669"/>
    <property type="project" value="TreeGrafter"/>
</dbReference>
<evidence type="ECO:0000256" key="5">
    <source>
        <dbReference type="ARBA" id="ARBA00073331"/>
    </source>
</evidence>
<sequence length="224" mass="26173">MFRLLRFKNLRFICNRNVSNKNSNVSDNQNLGNIASKYQVFRDEDSETILDVVEERQKYARQLEEIDIRDPFEGLNLKRGKTGVFEIEDLVNALKRENADSVFVATVSPQYNYVDYICVVNGRSHKHMIAIAQFIRRLFKQKRHTDDIIPKIEGESSNDWLAIDLGNIALHIFSKEARERYDLDSLWSVGPDYDKENQKKDPFTEILENHSFFLQDLQPADPQS</sequence>
<dbReference type="FunFam" id="3.30.460.10:FF:000018">
    <property type="entry name" value="Mitochondrial assembly of ribosomal large subunit 1"/>
    <property type="match status" value="1"/>
</dbReference>
<comment type="similarity">
    <text evidence="2">Belongs to the Iojap/RsfS family.</text>
</comment>
<dbReference type="PANTHER" id="PTHR21043">
    <property type="entry name" value="IOJAP SUPERFAMILY ORTHOLOG"/>
    <property type="match status" value="1"/>
</dbReference>
<evidence type="ECO:0000313" key="7">
    <source>
        <dbReference type="Proteomes" id="UP001329430"/>
    </source>
</evidence>
<dbReference type="InterPro" id="IPR004394">
    <property type="entry name" value="Iojap/RsfS/C7orf30"/>
</dbReference>
<dbReference type="Pfam" id="PF02410">
    <property type="entry name" value="RsfS"/>
    <property type="match status" value="1"/>
</dbReference>
<dbReference type="GO" id="GO:0090071">
    <property type="term" value="P:negative regulation of ribosome biogenesis"/>
    <property type="evidence" value="ECO:0007669"/>
    <property type="project" value="TreeGrafter"/>
</dbReference>
<dbReference type="Proteomes" id="UP001329430">
    <property type="component" value="Chromosome 3"/>
</dbReference>
<protein>
    <recommendedName>
        <fullName evidence="5">Mitochondrial assembly of ribosomal large subunit protein 1</fullName>
    </recommendedName>
</protein>
<proteinExistence type="inferred from homology"/>
<comment type="function">
    <text evidence="4">Required for normal mitochondrial ribosome function and mitochondrial translation. May play a role in ribosome biogenesis by preventing premature association of the 28S and 39S ribosomal subunits. Interacts with mitochondrial ribosomal protein uL14m (MRPL14), probably blocking formation of intersubunit bridge B8, preventing association of the 28S and 39S ribosomal subunits. Addition to isolated mitochondrial ribosomal subunits partially inhibits translation, probably by interfering with the association of the 28S and 39S ribosomal subunits and the formation of functional ribosomes. May also participate in the assembly and/or regulation of the stability of the large subunit of the mitochondrial ribosome. May function as a ribosomal silencing factor.</text>
</comment>
<accession>A0AAN7ZK59</accession>